<accession>A0A0R0A933</accession>
<sequence>MEKFVNQPLKPRSFFTFSLSVLLATFAAALGAQSVEAAKPMALRTIMERLGRDMQAVTGAISKEDWPLVTELAPRIAKHAEPSMSEKMRILAWLGADAGKFRGLDGQVHDAATAMGEAAQRNDGQAVIAAFSKTQQSCLACHQSYRRSFVEKFYGSR</sequence>
<gene>
    <name evidence="2" type="ORF">ARC78_02625</name>
</gene>
<evidence type="ECO:0000313" key="3">
    <source>
        <dbReference type="Proteomes" id="UP000050836"/>
    </source>
</evidence>
<protein>
    <submittedName>
        <fullName evidence="2">Cytochrome C</fullName>
    </submittedName>
</protein>
<dbReference type="GO" id="GO:0022900">
    <property type="term" value="P:electron transport chain"/>
    <property type="evidence" value="ECO:0007669"/>
    <property type="project" value="InterPro"/>
</dbReference>
<dbReference type="GO" id="GO:0005506">
    <property type="term" value="F:iron ion binding"/>
    <property type="evidence" value="ECO:0007669"/>
    <property type="project" value="InterPro"/>
</dbReference>
<name>A0A0R0A933_9GAMM</name>
<evidence type="ECO:0000313" key="2">
    <source>
        <dbReference type="EMBL" id="KRG37240.1"/>
    </source>
</evidence>
<keyword evidence="1" id="KW-0732">Signal</keyword>
<organism evidence="2 3">
    <name type="scientific">Stenotrophomonas pictorum JCM 9942</name>
    <dbReference type="NCBI Taxonomy" id="1236960"/>
    <lineage>
        <taxon>Bacteria</taxon>
        <taxon>Pseudomonadati</taxon>
        <taxon>Pseudomonadota</taxon>
        <taxon>Gammaproteobacteria</taxon>
        <taxon>Lysobacterales</taxon>
        <taxon>Lysobacteraceae</taxon>
        <taxon>Stenotrophomonas</taxon>
    </lineage>
</organism>
<dbReference type="SUPFAM" id="SSF47175">
    <property type="entry name" value="Cytochromes"/>
    <property type="match status" value="1"/>
</dbReference>
<evidence type="ECO:0000256" key="1">
    <source>
        <dbReference type="SAM" id="SignalP"/>
    </source>
</evidence>
<dbReference type="PROSITE" id="PS51009">
    <property type="entry name" value="CYTCII"/>
    <property type="match status" value="1"/>
</dbReference>
<dbReference type="InterPro" id="IPR010980">
    <property type="entry name" value="Cyt_c/b562"/>
</dbReference>
<dbReference type="Pfam" id="PF01322">
    <property type="entry name" value="Cytochrom_C_2"/>
    <property type="match status" value="1"/>
</dbReference>
<dbReference type="OrthoDB" id="1430833at2"/>
<dbReference type="InterPro" id="IPR002321">
    <property type="entry name" value="Cyt_c_II"/>
</dbReference>
<dbReference type="Proteomes" id="UP000050836">
    <property type="component" value="Unassembled WGS sequence"/>
</dbReference>
<reference evidence="2 3" key="1">
    <citation type="submission" date="2015-10" db="EMBL/GenBank/DDBJ databases">
        <title>Genome sequencing and analysis of members of genus Stenotrophomonas.</title>
        <authorList>
            <person name="Patil P.P."/>
            <person name="Midha S."/>
            <person name="Patil P.B."/>
        </authorList>
    </citation>
    <scope>NUCLEOTIDE SEQUENCE [LARGE SCALE GENOMIC DNA]</scope>
    <source>
        <strain evidence="2 3">JCM 9942</strain>
    </source>
</reference>
<dbReference type="AlphaFoldDB" id="A0A0R0A933"/>
<feature type="signal peptide" evidence="1">
    <location>
        <begin position="1"/>
        <end position="37"/>
    </location>
</feature>
<proteinExistence type="predicted"/>
<feature type="chain" id="PRO_5006390424" evidence="1">
    <location>
        <begin position="38"/>
        <end position="157"/>
    </location>
</feature>
<dbReference type="GO" id="GO:0009055">
    <property type="term" value="F:electron transfer activity"/>
    <property type="evidence" value="ECO:0007669"/>
    <property type="project" value="InterPro"/>
</dbReference>
<dbReference type="EMBL" id="LLXS01000084">
    <property type="protein sequence ID" value="KRG37240.1"/>
    <property type="molecule type" value="Genomic_DNA"/>
</dbReference>
<keyword evidence="3" id="KW-1185">Reference proteome</keyword>
<comment type="caution">
    <text evidence="2">The sequence shown here is derived from an EMBL/GenBank/DDBJ whole genome shotgun (WGS) entry which is preliminary data.</text>
</comment>
<dbReference type="GO" id="GO:0020037">
    <property type="term" value="F:heme binding"/>
    <property type="evidence" value="ECO:0007669"/>
    <property type="project" value="InterPro"/>
</dbReference>
<dbReference type="Gene3D" id="1.20.120.10">
    <property type="entry name" value="Cytochrome c/b562"/>
    <property type="match status" value="1"/>
</dbReference>